<dbReference type="GO" id="GO:0016787">
    <property type="term" value="F:hydrolase activity"/>
    <property type="evidence" value="ECO:0007669"/>
    <property type="project" value="UniProtKB-KW"/>
</dbReference>
<evidence type="ECO:0000256" key="2">
    <source>
        <dbReference type="ARBA" id="ARBA00022801"/>
    </source>
</evidence>
<keyword evidence="3 4" id="KW-0326">Glycosidase</keyword>
<dbReference type="PANTHER" id="PTHR42812">
    <property type="entry name" value="BETA-XYLOSIDASE"/>
    <property type="match status" value="1"/>
</dbReference>
<dbReference type="InterPro" id="IPR013320">
    <property type="entry name" value="ConA-like_dom_sf"/>
</dbReference>
<evidence type="ECO:0000259" key="5">
    <source>
        <dbReference type="Pfam" id="PF17851"/>
    </source>
</evidence>
<dbReference type="Proteomes" id="UP000628463">
    <property type="component" value="Unassembled WGS sequence"/>
</dbReference>
<evidence type="ECO:0000313" key="6">
    <source>
        <dbReference type="EMBL" id="MBC5679366.1"/>
    </source>
</evidence>
<evidence type="ECO:0000313" key="7">
    <source>
        <dbReference type="Proteomes" id="UP000628463"/>
    </source>
</evidence>
<dbReference type="InterPro" id="IPR023296">
    <property type="entry name" value="Glyco_hydro_beta-prop_sf"/>
</dbReference>
<dbReference type="SUPFAM" id="SSF75005">
    <property type="entry name" value="Arabinanase/levansucrase/invertase"/>
    <property type="match status" value="1"/>
</dbReference>
<sequence length="545" mass="61764">MWLADLKNGNYRNPVLYADYSDPDAIRVGDDYFMISSSFCNAPALPVLHSKDLVNWKVVNYVLDKIPEFRYRNPIHGCGVWAPSIRYHEGTYYVCFPMPDEGIYMTTTKDPFGKWSKPVNIRPGAGWIDPCPFWDDDGKAYLVAGVAKSRIGYKSVLHMVEMQPDGMGLIGDEVKIFDGNENDQVTIEGPKMYKRNGWYYIFAPAGGVKTGWQTVLRSKNVFGPYEYKVVMRQGDSPVNGPHQGAWVDTQTGEDWFLHFQDVYAGGRIVHLQPMHWENDWPVIGVNKPGNDYGEPVMEYKKPDIGKSEAELADKNLYPVCEPDASDDFTGDKLGMQWQWNANFEDSWYSLENNQLKLNAVAASPLRPLGDLRNLLLQKWPAPEFCAETKMNLAELKDGDTAGYISLGMKYIAISVTNNNGNLEMKFVRGLQDFDCDAAYTDEKAEKTTALKDSDFTDANKTIWFRYKVNVKEHITHYELGLPVKDAPLEELILEYSFDGVNYTKAIETEAKAGRWVGVKSGMFACHDSSKKTEAGYVTVDYVEYK</sequence>
<dbReference type="Gene3D" id="2.60.120.200">
    <property type="match status" value="1"/>
</dbReference>
<dbReference type="Gene3D" id="2.115.10.20">
    <property type="entry name" value="Glycosyl hydrolase domain, family 43"/>
    <property type="match status" value="1"/>
</dbReference>
<dbReference type="PANTHER" id="PTHR42812:SF12">
    <property type="entry name" value="BETA-XYLOSIDASE-RELATED"/>
    <property type="match status" value="1"/>
</dbReference>
<dbReference type="InterPro" id="IPR006710">
    <property type="entry name" value="Glyco_hydro_43"/>
</dbReference>
<dbReference type="InterPro" id="IPR051795">
    <property type="entry name" value="Glycosyl_Hydrlase_43"/>
</dbReference>
<feature type="domain" description="Beta-xylosidase C-terminal Concanavalin A-like" evidence="5">
    <location>
        <begin position="325"/>
        <end position="545"/>
    </location>
</feature>
<name>A0ABR7FXZ4_9FIRM</name>
<dbReference type="Pfam" id="PF04616">
    <property type="entry name" value="Glyco_hydro_43"/>
    <property type="match status" value="1"/>
</dbReference>
<dbReference type="SUPFAM" id="SSF49899">
    <property type="entry name" value="Concanavalin A-like lectins/glucanases"/>
    <property type="match status" value="1"/>
</dbReference>
<dbReference type="Pfam" id="PF17851">
    <property type="entry name" value="GH43_C2"/>
    <property type="match status" value="1"/>
</dbReference>
<protein>
    <submittedName>
        <fullName evidence="6">Glycoside hydrolase 43 family protein</fullName>
    </submittedName>
</protein>
<organism evidence="6 7">
    <name type="scientific">Lachnospira hominis</name>
    <name type="common">ex Liu et al. 2021</name>
    <dbReference type="NCBI Taxonomy" id="2763051"/>
    <lineage>
        <taxon>Bacteria</taxon>
        <taxon>Bacillati</taxon>
        <taxon>Bacillota</taxon>
        <taxon>Clostridia</taxon>
        <taxon>Lachnospirales</taxon>
        <taxon>Lachnospiraceae</taxon>
        <taxon>Lachnospira</taxon>
    </lineage>
</organism>
<dbReference type="RefSeq" id="WP_186835760.1">
    <property type="nucleotide sequence ID" value="NZ_JACOPD010000001.1"/>
</dbReference>
<reference evidence="6 7" key="1">
    <citation type="submission" date="2020-08" db="EMBL/GenBank/DDBJ databases">
        <title>Genome public.</title>
        <authorList>
            <person name="Liu C."/>
            <person name="Sun Q."/>
        </authorList>
    </citation>
    <scope>NUCLEOTIDE SEQUENCE [LARGE SCALE GENOMIC DNA]</scope>
    <source>
        <strain evidence="6 7">NSJ-43</strain>
    </source>
</reference>
<dbReference type="EMBL" id="JACOPD010000001">
    <property type="protein sequence ID" value="MBC5679366.1"/>
    <property type="molecule type" value="Genomic_DNA"/>
</dbReference>
<comment type="caution">
    <text evidence="6">The sequence shown here is derived from an EMBL/GenBank/DDBJ whole genome shotgun (WGS) entry which is preliminary data.</text>
</comment>
<accession>A0ABR7FXZ4</accession>
<dbReference type="CDD" id="cd09001">
    <property type="entry name" value="GH43_FsAxh1-like"/>
    <property type="match status" value="1"/>
</dbReference>
<comment type="similarity">
    <text evidence="1 4">Belongs to the glycosyl hydrolase 43 family.</text>
</comment>
<evidence type="ECO:0000256" key="1">
    <source>
        <dbReference type="ARBA" id="ARBA00009865"/>
    </source>
</evidence>
<evidence type="ECO:0000256" key="4">
    <source>
        <dbReference type="RuleBase" id="RU361187"/>
    </source>
</evidence>
<dbReference type="InterPro" id="IPR041542">
    <property type="entry name" value="GH43_C2"/>
</dbReference>
<keyword evidence="2 4" id="KW-0378">Hydrolase</keyword>
<gene>
    <name evidence="6" type="ORF">H8S01_00085</name>
</gene>
<evidence type="ECO:0000256" key="3">
    <source>
        <dbReference type="ARBA" id="ARBA00023295"/>
    </source>
</evidence>
<keyword evidence="7" id="KW-1185">Reference proteome</keyword>
<proteinExistence type="inferred from homology"/>